<keyword evidence="5" id="KW-0235">DNA replication</keyword>
<accession>A0A650ENY8</accession>
<proteinExistence type="predicted"/>
<protein>
    <recommendedName>
        <fullName evidence="2">DNA polymerase III subunit delta'</fullName>
        <ecNumber evidence="1">2.7.7.7</ecNumber>
    </recommendedName>
</protein>
<evidence type="ECO:0000259" key="8">
    <source>
        <dbReference type="Pfam" id="PF09115"/>
    </source>
</evidence>
<keyword evidence="3" id="KW-0808">Transferase</keyword>
<reference evidence="9" key="1">
    <citation type="journal article" date="2020" name="J. ISSAAS">
        <title>Lactobacilli and other gastrointestinal microbiota of Peromyscus leucopus, reservoir host for agents of Lyme disease and other zoonoses in North America.</title>
        <authorList>
            <person name="Milovic A."/>
            <person name="Bassam K."/>
            <person name="Shao H."/>
            <person name="Chatzistamou I."/>
            <person name="Tufts D.M."/>
            <person name="Diuk-Wasser M."/>
            <person name="Barbour A.G."/>
        </authorList>
    </citation>
    <scope>NUCLEOTIDE SEQUENCE</scope>
    <source>
        <strain evidence="9">LL40</strain>
    </source>
</reference>
<dbReference type="InterPro" id="IPR050238">
    <property type="entry name" value="DNA_Rep/Repair_Clamp_Loader"/>
</dbReference>
<comment type="catalytic activity">
    <reaction evidence="7">
        <text>DNA(n) + a 2'-deoxyribonucleoside 5'-triphosphate = DNA(n+1) + diphosphate</text>
        <dbReference type="Rhea" id="RHEA:22508"/>
        <dbReference type="Rhea" id="RHEA-COMP:17339"/>
        <dbReference type="Rhea" id="RHEA-COMP:17340"/>
        <dbReference type="ChEBI" id="CHEBI:33019"/>
        <dbReference type="ChEBI" id="CHEBI:61560"/>
        <dbReference type="ChEBI" id="CHEBI:173112"/>
        <dbReference type="EC" id="2.7.7.7"/>
    </reaction>
</comment>
<gene>
    <name evidence="9" type="primary">holB</name>
    <name evidence="9" type="ORF">Firmicute1046_3620</name>
</gene>
<dbReference type="SUPFAM" id="SSF52540">
    <property type="entry name" value="P-loop containing nucleoside triphosphate hydrolases"/>
    <property type="match status" value="1"/>
</dbReference>
<dbReference type="GO" id="GO:0003887">
    <property type="term" value="F:DNA-directed DNA polymerase activity"/>
    <property type="evidence" value="ECO:0007669"/>
    <property type="project" value="UniProtKB-KW"/>
</dbReference>
<feature type="domain" description="DNA polymerase III delta subunit C-terminal" evidence="8">
    <location>
        <begin position="223"/>
        <end position="302"/>
    </location>
</feature>
<evidence type="ECO:0000256" key="7">
    <source>
        <dbReference type="ARBA" id="ARBA00049244"/>
    </source>
</evidence>
<dbReference type="PANTHER" id="PTHR11669">
    <property type="entry name" value="REPLICATION FACTOR C / DNA POLYMERASE III GAMMA-TAU SUBUNIT"/>
    <property type="match status" value="1"/>
</dbReference>
<name>A0A650ENY8_9FIRM</name>
<dbReference type="GO" id="GO:0003677">
    <property type="term" value="F:DNA binding"/>
    <property type="evidence" value="ECO:0007669"/>
    <property type="project" value="InterPro"/>
</dbReference>
<dbReference type="InterPro" id="IPR027417">
    <property type="entry name" value="P-loop_NTPase"/>
</dbReference>
<dbReference type="Pfam" id="PF09115">
    <property type="entry name" value="DNApol3-delta_C"/>
    <property type="match status" value="1"/>
</dbReference>
<evidence type="ECO:0000256" key="5">
    <source>
        <dbReference type="ARBA" id="ARBA00022705"/>
    </source>
</evidence>
<keyword evidence="4" id="KW-0548">Nucleotidyltransferase</keyword>
<evidence type="ECO:0000256" key="4">
    <source>
        <dbReference type="ARBA" id="ARBA00022695"/>
    </source>
</evidence>
<keyword evidence="6" id="KW-0239">DNA-directed DNA polymerase</keyword>
<dbReference type="Pfam" id="PF13177">
    <property type="entry name" value="DNA_pol3_delta2"/>
    <property type="match status" value="1"/>
</dbReference>
<organism evidence="9">
    <name type="scientific">uncultured Bacillota bacterium</name>
    <dbReference type="NCBI Taxonomy" id="344338"/>
    <lineage>
        <taxon>Bacteria</taxon>
        <taxon>Bacillati</taxon>
        <taxon>Bacillota</taxon>
        <taxon>environmental samples</taxon>
    </lineage>
</organism>
<dbReference type="PANTHER" id="PTHR11669:SF8">
    <property type="entry name" value="DNA POLYMERASE III SUBUNIT DELTA"/>
    <property type="match status" value="1"/>
</dbReference>
<evidence type="ECO:0000256" key="1">
    <source>
        <dbReference type="ARBA" id="ARBA00012417"/>
    </source>
</evidence>
<dbReference type="GO" id="GO:0009360">
    <property type="term" value="C:DNA polymerase III complex"/>
    <property type="evidence" value="ECO:0007669"/>
    <property type="project" value="InterPro"/>
</dbReference>
<dbReference type="Gene3D" id="3.40.50.300">
    <property type="entry name" value="P-loop containing nucleotide triphosphate hydrolases"/>
    <property type="match status" value="1"/>
</dbReference>
<sequence>MRFQDIYGHEKVKNVLQTAVSTGQARHAYLFEGARGVGRLSTALAFAAALVCEQPEGAEPCGKCKSCMMSAAQTHPDIRVITNQLYDEGKKSVDVSVDTIRQMKREIYVKPYMAERKIYIVPRADTMTIAAQNSLLKVLEEPPLYCTIILIAENANAFLPTILSRVVTLRFQPLPFSLVEQALSETCAAHPEWEIPSETIPVKARMSGGSIGAAVELLQDKEADSLRDETLRQVNLLLQSGQRSIYDFAAFLKQNKTDIKFILNILQDWFHDVLLLKHDGRTKEIINADKTAELEQFCSRITRQSAAAFPDITAAYAGYINQNANYPTAVQCMAMEYWGEIHDRNYRNPL</sequence>
<evidence type="ECO:0000313" key="9">
    <source>
        <dbReference type="EMBL" id="QGT51286.1"/>
    </source>
</evidence>
<dbReference type="EC" id="2.7.7.7" evidence="1"/>
<evidence type="ECO:0000256" key="3">
    <source>
        <dbReference type="ARBA" id="ARBA00022679"/>
    </source>
</evidence>
<evidence type="ECO:0000256" key="2">
    <source>
        <dbReference type="ARBA" id="ARBA00014363"/>
    </source>
</evidence>
<dbReference type="InterPro" id="IPR015199">
    <property type="entry name" value="DNA_pol_III_delta_C"/>
</dbReference>
<evidence type="ECO:0000256" key="6">
    <source>
        <dbReference type="ARBA" id="ARBA00022932"/>
    </source>
</evidence>
<dbReference type="EMBL" id="MN577573">
    <property type="protein sequence ID" value="QGT51286.1"/>
    <property type="molecule type" value="Genomic_DNA"/>
</dbReference>
<dbReference type="AlphaFoldDB" id="A0A650ENY8"/>
<dbReference type="GO" id="GO:0006261">
    <property type="term" value="P:DNA-templated DNA replication"/>
    <property type="evidence" value="ECO:0007669"/>
    <property type="project" value="TreeGrafter"/>
</dbReference>